<comment type="function">
    <text evidence="1 7">RNaseP catalyzes the removal of the 5'-leader sequence from pre-tRNA to produce the mature 5'-terminus. It can also cleave other RNA substrates such as 4.5S RNA. The protein component plays an auxiliary but essential role in vivo by binding to the 5'-leader sequence and broadening the substrate specificity of the ribozyme.</text>
</comment>
<keyword evidence="10" id="KW-1185">Reference proteome</keyword>
<evidence type="ECO:0000256" key="8">
    <source>
        <dbReference type="NCBIfam" id="TIGR00188"/>
    </source>
</evidence>
<evidence type="ECO:0000256" key="7">
    <source>
        <dbReference type="HAMAP-Rule" id="MF_00227"/>
    </source>
</evidence>
<keyword evidence="5 7" id="KW-0378">Hydrolase</keyword>
<dbReference type="GO" id="GO:0042781">
    <property type="term" value="F:3'-tRNA processing endoribonuclease activity"/>
    <property type="evidence" value="ECO:0007669"/>
    <property type="project" value="TreeGrafter"/>
</dbReference>
<name>A0A1E7Q294_9GAMM</name>
<keyword evidence="2 7" id="KW-0819">tRNA processing</keyword>
<evidence type="ECO:0000256" key="3">
    <source>
        <dbReference type="ARBA" id="ARBA00022722"/>
    </source>
</evidence>
<dbReference type="GO" id="GO:0001682">
    <property type="term" value="P:tRNA 5'-leader removal"/>
    <property type="evidence" value="ECO:0007669"/>
    <property type="project" value="UniProtKB-UniRule"/>
</dbReference>
<evidence type="ECO:0000256" key="1">
    <source>
        <dbReference type="ARBA" id="ARBA00002663"/>
    </source>
</evidence>
<evidence type="ECO:0000313" key="9">
    <source>
        <dbReference type="EMBL" id="OEY68315.1"/>
    </source>
</evidence>
<keyword evidence="3 7" id="KW-0540">Nuclease</keyword>
<dbReference type="GO" id="GO:0004526">
    <property type="term" value="F:ribonuclease P activity"/>
    <property type="evidence" value="ECO:0007669"/>
    <property type="project" value="UniProtKB-UniRule"/>
</dbReference>
<organism evidence="9 10">
    <name type="scientific">Rheinheimera salexigens</name>
    <dbReference type="NCBI Taxonomy" id="1628148"/>
    <lineage>
        <taxon>Bacteria</taxon>
        <taxon>Pseudomonadati</taxon>
        <taxon>Pseudomonadota</taxon>
        <taxon>Gammaproteobacteria</taxon>
        <taxon>Chromatiales</taxon>
        <taxon>Chromatiaceae</taxon>
        <taxon>Rheinheimera</taxon>
    </lineage>
</organism>
<dbReference type="InterPro" id="IPR020568">
    <property type="entry name" value="Ribosomal_Su5_D2-typ_SF"/>
</dbReference>
<dbReference type="PANTHER" id="PTHR33992:SF1">
    <property type="entry name" value="RIBONUCLEASE P PROTEIN COMPONENT"/>
    <property type="match status" value="1"/>
</dbReference>
<comment type="caution">
    <text evidence="9">The sequence shown here is derived from an EMBL/GenBank/DDBJ whole genome shotgun (WGS) entry which is preliminary data.</text>
</comment>
<dbReference type="AlphaFoldDB" id="A0A1E7Q294"/>
<proteinExistence type="inferred from homology"/>
<dbReference type="GO" id="GO:0000049">
    <property type="term" value="F:tRNA binding"/>
    <property type="evidence" value="ECO:0007669"/>
    <property type="project" value="UniProtKB-UniRule"/>
</dbReference>
<dbReference type="InterPro" id="IPR000100">
    <property type="entry name" value="RNase_P"/>
</dbReference>
<dbReference type="GO" id="GO:0030677">
    <property type="term" value="C:ribonuclease P complex"/>
    <property type="evidence" value="ECO:0007669"/>
    <property type="project" value="TreeGrafter"/>
</dbReference>
<dbReference type="Gene3D" id="3.30.230.10">
    <property type="match status" value="1"/>
</dbReference>
<evidence type="ECO:0000256" key="5">
    <source>
        <dbReference type="ARBA" id="ARBA00022801"/>
    </source>
</evidence>
<dbReference type="NCBIfam" id="TIGR00188">
    <property type="entry name" value="rnpA"/>
    <property type="match status" value="1"/>
</dbReference>
<evidence type="ECO:0000256" key="2">
    <source>
        <dbReference type="ARBA" id="ARBA00022694"/>
    </source>
</evidence>
<dbReference type="InterPro" id="IPR014721">
    <property type="entry name" value="Ribsml_uS5_D2-typ_fold_subgr"/>
</dbReference>
<comment type="catalytic activity">
    <reaction evidence="7">
        <text>Endonucleolytic cleavage of RNA, removing 5'-extranucleotides from tRNA precursor.</text>
        <dbReference type="EC" id="3.1.26.5"/>
    </reaction>
</comment>
<keyword evidence="6 7" id="KW-0694">RNA-binding</keyword>
<accession>A0A1E7Q294</accession>
<dbReference type="PANTHER" id="PTHR33992">
    <property type="entry name" value="RIBONUCLEASE P PROTEIN COMPONENT"/>
    <property type="match status" value="1"/>
</dbReference>
<comment type="subunit">
    <text evidence="7">Consists of a catalytic RNA component (M1 or rnpB) and a protein subunit.</text>
</comment>
<sequence>MVNLKFGRELRLLTPGQFDNVFQQPFRVSSPLFTILAKSNNLSHARLGLTIAKKRVKLAVQRNRIKRFVRNNFRLHQHELPGVDLVLMVKGDISNTENNELQKQLEKLWRKIVRQHTALQSAAR</sequence>
<gene>
    <name evidence="7" type="primary">rnpA</name>
    <name evidence="9" type="ORF">BI198_01095</name>
</gene>
<dbReference type="EMBL" id="MKEK01000001">
    <property type="protein sequence ID" value="OEY68315.1"/>
    <property type="molecule type" value="Genomic_DNA"/>
</dbReference>
<dbReference type="OrthoDB" id="9796422at2"/>
<reference evidence="10" key="1">
    <citation type="submission" date="2016-09" db="EMBL/GenBank/DDBJ databases">
        <authorList>
            <person name="Wan X."/>
            <person name="Hou S."/>
        </authorList>
    </citation>
    <scope>NUCLEOTIDE SEQUENCE [LARGE SCALE GENOMIC DNA]</scope>
    <source>
        <strain evidence="10">KH87</strain>
    </source>
</reference>
<evidence type="ECO:0000313" key="10">
    <source>
        <dbReference type="Proteomes" id="UP000242258"/>
    </source>
</evidence>
<dbReference type="PROSITE" id="PS00648">
    <property type="entry name" value="RIBONUCLEASE_P"/>
    <property type="match status" value="1"/>
</dbReference>
<dbReference type="InterPro" id="IPR020539">
    <property type="entry name" value="RNase_P_CS"/>
</dbReference>
<keyword evidence="4 7" id="KW-0255">Endonuclease</keyword>
<evidence type="ECO:0000256" key="4">
    <source>
        <dbReference type="ARBA" id="ARBA00022759"/>
    </source>
</evidence>
<dbReference type="Proteomes" id="UP000242258">
    <property type="component" value="Unassembled WGS sequence"/>
</dbReference>
<protein>
    <recommendedName>
        <fullName evidence="7 8">Ribonuclease P protein component</fullName>
        <shortName evidence="7">RNase P protein</shortName>
        <shortName evidence="7">RNaseP protein</shortName>
        <ecNumber evidence="7 8">3.1.26.5</ecNumber>
    </recommendedName>
    <alternativeName>
        <fullName evidence="7">Protein C5</fullName>
    </alternativeName>
</protein>
<comment type="similarity">
    <text evidence="7">Belongs to the RnpA family.</text>
</comment>
<evidence type="ECO:0000256" key="6">
    <source>
        <dbReference type="ARBA" id="ARBA00022884"/>
    </source>
</evidence>
<dbReference type="SUPFAM" id="SSF54211">
    <property type="entry name" value="Ribosomal protein S5 domain 2-like"/>
    <property type="match status" value="1"/>
</dbReference>
<dbReference type="EC" id="3.1.26.5" evidence="7 8"/>
<dbReference type="Pfam" id="PF00825">
    <property type="entry name" value="Ribonuclease_P"/>
    <property type="match status" value="1"/>
</dbReference>
<dbReference type="STRING" id="1628148.BI198_01095"/>
<dbReference type="HAMAP" id="MF_00227">
    <property type="entry name" value="RNase_P"/>
    <property type="match status" value="1"/>
</dbReference>